<dbReference type="InterPro" id="IPR004907">
    <property type="entry name" value="ATPase_V1-cplx_csu"/>
</dbReference>
<evidence type="ECO:0000259" key="10">
    <source>
        <dbReference type="Pfam" id="PF20908"/>
    </source>
</evidence>
<dbReference type="Proteomes" id="UP000278627">
    <property type="component" value="Unassembled WGS sequence"/>
</dbReference>
<reference evidence="13" key="1">
    <citation type="submission" date="2017-02" db="UniProtKB">
        <authorList>
            <consortium name="WormBaseParasite"/>
        </authorList>
    </citation>
    <scope>IDENTIFICATION</scope>
</reference>
<dbReference type="Pfam" id="PF20908">
    <property type="entry name" value="UfSP2_N"/>
    <property type="match status" value="1"/>
</dbReference>
<evidence type="ECO:0000313" key="13">
    <source>
        <dbReference type="WBParaSite" id="BPAG_0000964801-mRNA-1"/>
    </source>
</evidence>
<organism evidence="13">
    <name type="scientific">Brugia pahangi</name>
    <name type="common">Filarial nematode worm</name>
    <dbReference type="NCBI Taxonomy" id="6280"/>
    <lineage>
        <taxon>Eukaryota</taxon>
        <taxon>Metazoa</taxon>
        <taxon>Ecdysozoa</taxon>
        <taxon>Nematoda</taxon>
        <taxon>Chromadorea</taxon>
        <taxon>Rhabditida</taxon>
        <taxon>Spirurina</taxon>
        <taxon>Spiruromorpha</taxon>
        <taxon>Filarioidea</taxon>
        <taxon>Onchocercidae</taxon>
        <taxon>Brugia</taxon>
    </lineage>
</organism>
<dbReference type="InterPro" id="IPR049387">
    <property type="entry name" value="UFSP2-like_2nd"/>
</dbReference>
<dbReference type="EMBL" id="UZAD01013161">
    <property type="protein sequence ID" value="VDN90796.1"/>
    <property type="molecule type" value="Genomic_DNA"/>
</dbReference>
<name>A0A0N4TMH4_BRUPA</name>
<keyword evidence="4" id="KW-0406">Ion transport</keyword>
<dbReference type="PANTHER" id="PTHR10137">
    <property type="entry name" value="V-TYPE PROTON ATPASE SUBUNIT C"/>
    <property type="match status" value="1"/>
</dbReference>
<dbReference type="Gene3D" id="3.30.70.1180">
    <property type="entry name" value="Vacuolar atp synthase subunit c, domain 1"/>
    <property type="match status" value="1"/>
</dbReference>
<keyword evidence="2" id="KW-0813">Transport</keyword>
<evidence type="ECO:0000313" key="11">
    <source>
        <dbReference type="EMBL" id="VDN90796.1"/>
    </source>
</evidence>
<dbReference type="Gene3D" id="1.20.1460.10">
    <property type="entry name" value="subunit c (vma5p) of the yeast v-atpase, domain 2"/>
    <property type="match status" value="1"/>
</dbReference>
<dbReference type="FunFam" id="3.30.70.100:FF:000002">
    <property type="entry name" value="V-type proton ATPase subunit C"/>
    <property type="match status" value="1"/>
</dbReference>
<comment type="function">
    <text evidence="5">Subunit of the V1 complex of vacuolar(H+)-ATPase (V-ATPase), a multisubunit enzyme composed of a peripheral complex (V1) that hydrolyzes ATP and a membrane integral complex (V0) that translocates protons. V-ATPase is responsible for acidifying and maintaining the pH of intracellular compartments and in some cell types, is targeted to the plasma membrane, where it is responsible for acidifying the extracellular environment. Subunit C is necessary for the assembly of the catalytic sector of the enzyme and is likely to have a specific function in its catalytic activity. Has roles in embryogenesis and ovulation.</text>
</comment>
<comment type="similarity">
    <text evidence="1">Belongs to the V-ATPase C subunit family.</text>
</comment>
<dbReference type="AlphaFoldDB" id="A0A0N4TMH4"/>
<evidence type="ECO:0000256" key="7">
    <source>
        <dbReference type="ARBA" id="ARBA00071096"/>
    </source>
</evidence>
<dbReference type="WBParaSite" id="BPAG_0000964801-mRNA-1">
    <property type="protein sequence ID" value="BPAG_0000964801-mRNA-1"/>
    <property type="gene ID" value="BPAG_0000964801"/>
</dbReference>
<evidence type="ECO:0000256" key="9">
    <source>
        <dbReference type="ARBA" id="ARBA00082219"/>
    </source>
</evidence>
<evidence type="ECO:0000256" key="8">
    <source>
        <dbReference type="ARBA" id="ARBA00071118"/>
    </source>
</evidence>
<keyword evidence="3" id="KW-0375">Hydrogen ion transport</keyword>
<dbReference type="STRING" id="6280.A0A0N4TMH4"/>
<evidence type="ECO:0000313" key="12">
    <source>
        <dbReference type="Proteomes" id="UP000278627"/>
    </source>
</evidence>
<gene>
    <name evidence="11" type="ORF">BPAG_LOCUS9610</name>
</gene>
<dbReference type="Gene3D" id="3.30.70.100">
    <property type="match status" value="1"/>
</dbReference>
<dbReference type="SUPFAM" id="SSF118203">
    <property type="entry name" value="Vacuolar ATP synthase subunit C"/>
    <property type="match status" value="1"/>
</dbReference>
<dbReference type="GO" id="GO:0046961">
    <property type="term" value="F:proton-transporting ATPase activity, rotational mechanism"/>
    <property type="evidence" value="ECO:0007669"/>
    <property type="project" value="InterPro"/>
</dbReference>
<evidence type="ECO:0000256" key="3">
    <source>
        <dbReference type="ARBA" id="ARBA00022781"/>
    </source>
</evidence>
<dbReference type="Pfam" id="PF03223">
    <property type="entry name" value="V-ATPase_C"/>
    <property type="match status" value="1"/>
</dbReference>
<sequence length="857" mass="97475">MFCGKVLEVASGNAVCKIYVGKEYQLDDEAQSVCQCHLYHSIEIHIRLHRNVTGTMSFVAGELWLISAPNEGSPQETWDKLNRTTGNMSVNYKFNVPDLKVGTLDQLVGLSDDLAKLDSAAEQVTRKLTQYFADVLENEQDKLQENLVVSGKDVKTYVTKFQWEGAKYPLKQSLKVLSDIIGKQITQIDNDLKTKSTTYNNLKNSLATIDRKATGSLLTKDLSEIVKADDFILNSEYLQTLLVVIPKTLAKEWQQKYETLSDMVVPGSSRLITEDGDQMLFSVTLFKKVIDEYKTHCRENKFIVRDFVYDEESLKIGRNERDKLVQEKQRQYAPLVRWLKINFGEIFSAFVHVKALRVFVESVLRYGLPVNFQATVIEPNKNSHKKLRASLHNLYLHLDTSAAGPIEAIEDNPILMSLGMHDYYPYVFFKINIDFRFNSTSIGLTPCNCDTLMHSTDIFSIRRYTVWLEILGTQMWKVDFNRLFENYTNNRRYQESTVAALLFGNTSLAEITNVLFGCLSDFDATLDLIRFIESSLPSNVSFLGTLSLINVEYPYDLNSLAVSVESTEGFLMLFADTTSLEVRDVDSILKLNKEIALRPSSMKSCYDLLVRTSLWLNVNVNISGKKNLDEVSNAVLSKLDNIESLCFTFSNNSFVLGGNEVIDAKQLNKEMLQISGCLSNGKKFVDFTPMIPVKKNSGDFLPKLVPIVKIRKVVDFAVFCNVRAMITSVAEIQSDDGPTDILILLRRALKRTVYLTERCLCEFLNFNCERLTNVRCSVFSTNNGLLSVVYPDIQDDMVLRNYRARLHRIFNLPSYKPILRPAQSLQFNPEAQKVLQNPHLHIRSCKNFILICFLGIG</sequence>
<comment type="subunit">
    <text evidence="6">V-ATPase is a heteromultimeric enzyme made up of two complexes: the ATP-hydrolytic V1 complex and the proton translocation V0 complex. The V1 complex consists of three catalytic AB heterodimers that form a heterohexamer, three peripheral stalks each consisting of EG heterodimers, one central rotor including subunits D and F, and the regulatory subunits C and H. The proton translocation complex V0 consists of the proton transport subunit a, a ring of proteolipid subunits c9c'', rotary subunit d, subunits e and f, and the accessory subunits vah-19/Ac45 and vah-20/PRR. Interacts with V-type proton ATPase subunits a1 unc-32, a2 vha-5 and a3 vha-6.</text>
</comment>
<dbReference type="GO" id="GO:0000221">
    <property type="term" value="C:vacuolar proton-transporting V-type ATPase, V1 domain"/>
    <property type="evidence" value="ECO:0007669"/>
    <property type="project" value="TreeGrafter"/>
</dbReference>
<protein>
    <recommendedName>
        <fullName evidence="8">V-type proton ATPase subunit C</fullName>
    </recommendedName>
    <alternativeName>
        <fullName evidence="7">V-type proton ATPase subunit c</fullName>
    </alternativeName>
    <alternativeName>
        <fullName evidence="9">Vacuolar proton pump subunit C</fullName>
    </alternativeName>
</protein>
<evidence type="ECO:0000256" key="2">
    <source>
        <dbReference type="ARBA" id="ARBA00022448"/>
    </source>
</evidence>
<keyword evidence="12" id="KW-1185">Reference proteome</keyword>
<dbReference type="InterPro" id="IPR036132">
    <property type="entry name" value="Vac_ATP_synth_c_sf"/>
</dbReference>
<evidence type="ECO:0000256" key="5">
    <source>
        <dbReference type="ARBA" id="ARBA00060071"/>
    </source>
</evidence>
<dbReference type="PANTHER" id="PTHR10137:SF0">
    <property type="entry name" value="V-TYPE PROTON ATPASE SUBUNIT C"/>
    <property type="match status" value="1"/>
</dbReference>
<dbReference type="GO" id="GO:0005765">
    <property type="term" value="C:lysosomal membrane"/>
    <property type="evidence" value="ECO:0007669"/>
    <property type="project" value="TreeGrafter"/>
</dbReference>
<evidence type="ECO:0000256" key="1">
    <source>
        <dbReference type="ARBA" id="ARBA00006138"/>
    </source>
</evidence>
<evidence type="ECO:0000256" key="6">
    <source>
        <dbReference type="ARBA" id="ARBA00063379"/>
    </source>
</evidence>
<evidence type="ECO:0000256" key="4">
    <source>
        <dbReference type="ARBA" id="ARBA00023065"/>
    </source>
</evidence>
<dbReference type="CDD" id="cd14785">
    <property type="entry name" value="V-ATPase_C"/>
    <property type="match status" value="1"/>
</dbReference>
<feature type="domain" description="UFSP2 second" evidence="10">
    <location>
        <begin position="718"/>
        <end position="830"/>
    </location>
</feature>
<reference evidence="11 12" key="2">
    <citation type="submission" date="2018-11" db="EMBL/GenBank/DDBJ databases">
        <authorList>
            <consortium name="Pathogen Informatics"/>
        </authorList>
    </citation>
    <scope>NUCLEOTIDE SEQUENCE [LARGE SCALE GENOMIC DNA]</scope>
</reference>
<proteinExistence type="inferred from homology"/>
<accession>A0A0N4TMH4</accession>